<dbReference type="GO" id="GO:0005634">
    <property type="term" value="C:nucleus"/>
    <property type="evidence" value="ECO:0007669"/>
    <property type="project" value="UniProtKB-SubCell"/>
</dbReference>
<dbReference type="PANTHER" id="PTHR14159:SF0">
    <property type="entry name" value="ATAXIN-3-RELATED"/>
    <property type="match status" value="1"/>
</dbReference>
<evidence type="ECO:0000256" key="9">
    <source>
        <dbReference type="ARBA" id="ARBA00023163"/>
    </source>
</evidence>
<evidence type="ECO:0000256" key="10">
    <source>
        <dbReference type="ARBA" id="ARBA00023242"/>
    </source>
</evidence>
<sequence>MDEAAKSNFPVIVYWEKQGMDRMCALHCINSLLQGPFVDEMFLSNIAHEIDELESKLLKSRSYYASENVADDGFFSIMVLQECLQRFGYICLPAANPEVQYDVICPSLSCGYIINTSEHWFCVRSVGGIWFNLDSLKAAPIKMEYNSVTQFLQNCVFSGKSVFVVKSKSNQNSFLKEPDPFIRPIADKTKQFYLSQQEIELLHKNKVAENDRNLNLAQDQSLDSRSFLYNTPNQITKHNWPTSGGNTLSSDINFESTQLSQYTNEDDDLKKALLQSSIDFAASISLPQEPDLVHSDIFQIRVKLKDGSSVSRRFLPDQSIHILFLWLDKELALKGQLPQTQYSLICKYPSIKITRLQGEYIEVYRSESQITETIADFSETGLDPTSVLLLCN</sequence>
<dbReference type="GO" id="GO:0004843">
    <property type="term" value="F:cysteine-type deubiquitinase activity"/>
    <property type="evidence" value="ECO:0007669"/>
    <property type="project" value="UniProtKB-EC"/>
</dbReference>
<feature type="active site" evidence="11">
    <location>
        <position position="24"/>
    </location>
</feature>
<dbReference type="Pfam" id="PF00789">
    <property type="entry name" value="UBX"/>
    <property type="match status" value="1"/>
</dbReference>
<dbReference type="EC" id="3.4.19.12" evidence="3"/>
<comment type="catalytic activity">
    <reaction evidence="1">
        <text>Thiol-dependent hydrolysis of ester, thioester, amide, peptide and isopeptide bonds formed by the C-terminal Gly of ubiquitin (a 76-residue protein attached to proteins as an intracellular targeting signal).</text>
        <dbReference type="EC" id="3.4.19.12"/>
    </reaction>
</comment>
<evidence type="ECO:0000256" key="2">
    <source>
        <dbReference type="ARBA" id="ARBA00004123"/>
    </source>
</evidence>
<evidence type="ECO:0000256" key="4">
    <source>
        <dbReference type="ARBA" id="ARBA00022670"/>
    </source>
</evidence>
<evidence type="ECO:0000313" key="15">
    <source>
        <dbReference type="Proteomes" id="UP000186804"/>
    </source>
</evidence>
<reference evidence="14 15" key="1">
    <citation type="submission" date="2016-10" db="EMBL/GenBank/DDBJ databases">
        <title>Reductive evolution of mitochondrial metabolism and differential evolution of invasion-related proteins in Cryptosporidium.</title>
        <authorList>
            <person name="Liu S."/>
            <person name="Roellig D.M."/>
            <person name="Guo Y."/>
            <person name="Li N."/>
            <person name="Frace M.A."/>
            <person name="Tang K."/>
            <person name="Zhang L."/>
            <person name="Feng Y."/>
            <person name="Xiao L."/>
        </authorList>
    </citation>
    <scope>NUCLEOTIDE SEQUENCE [LARGE SCALE GENOMIC DNA]</scope>
    <source>
        <strain evidence="14">30847</strain>
    </source>
</reference>
<evidence type="ECO:0000256" key="11">
    <source>
        <dbReference type="PROSITE-ProRule" id="PRU00331"/>
    </source>
</evidence>
<dbReference type="InterPro" id="IPR033865">
    <property type="entry name" value="Ataxin-3"/>
</dbReference>
<proteinExistence type="predicted"/>
<evidence type="ECO:0000256" key="5">
    <source>
        <dbReference type="ARBA" id="ARBA00022786"/>
    </source>
</evidence>
<dbReference type="GeneID" id="92367292"/>
<dbReference type="PROSITE" id="PS50033">
    <property type="entry name" value="UBX"/>
    <property type="match status" value="1"/>
</dbReference>
<dbReference type="Gene3D" id="3.10.20.90">
    <property type="entry name" value="Phosphatidylinositol 3-kinase Catalytic Subunit, Chain A, domain 1"/>
    <property type="match status" value="1"/>
</dbReference>
<evidence type="ECO:0000256" key="8">
    <source>
        <dbReference type="ARBA" id="ARBA00023015"/>
    </source>
</evidence>
<evidence type="ECO:0000256" key="3">
    <source>
        <dbReference type="ARBA" id="ARBA00012759"/>
    </source>
</evidence>
<dbReference type="PANTHER" id="PTHR14159">
    <property type="entry name" value="ATAXIN-3-RELATED"/>
    <property type="match status" value="1"/>
</dbReference>
<organism evidence="14 15">
    <name type="scientific">Cryptosporidium andersoni</name>
    <dbReference type="NCBI Taxonomy" id="117008"/>
    <lineage>
        <taxon>Eukaryota</taxon>
        <taxon>Sar</taxon>
        <taxon>Alveolata</taxon>
        <taxon>Apicomplexa</taxon>
        <taxon>Conoidasida</taxon>
        <taxon>Coccidia</taxon>
        <taxon>Eucoccidiorida</taxon>
        <taxon>Eimeriorina</taxon>
        <taxon>Cryptosporidiidae</taxon>
        <taxon>Cryptosporidium</taxon>
    </lineage>
</organism>
<feature type="domain" description="UBX" evidence="12">
    <location>
        <begin position="293"/>
        <end position="390"/>
    </location>
</feature>
<dbReference type="Gene3D" id="3.90.70.40">
    <property type="match status" value="1"/>
</dbReference>
<feature type="active site" evidence="11">
    <location>
        <position position="134"/>
    </location>
</feature>
<dbReference type="RefSeq" id="XP_067067524.1">
    <property type="nucleotide sequence ID" value="XM_067213334.1"/>
</dbReference>
<keyword evidence="15" id="KW-1185">Reference proteome</keyword>
<protein>
    <recommendedName>
        <fullName evidence="3">ubiquitinyl hydrolase 1</fullName>
        <ecNumber evidence="3">3.4.19.12</ecNumber>
    </recommendedName>
</protein>
<dbReference type="InterPro" id="IPR001012">
    <property type="entry name" value="UBX_dom"/>
</dbReference>
<dbReference type="Proteomes" id="UP000186804">
    <property type="component" value="Unassembled WGS sequence"/>
</dbReference>
<dbReference type="InterPro" id="IPR006155">
    <property type="entry name" value="Josephin"/>
</dbReference>
<evidence type="ECO:0000259" key="12">
    <source>
        <dbReference type="PROSITE" id="PS50033"/>
    </source>
</evidence>
<keyword evidence="8" id="KW-0805">Transcription regulation</keyword>
<evidence type="ECO:0000256" key="7">
    <source>
        <dbReference type="ARBA" id="ARBA00022807"/>
    </source>
</evidence>
<accession>A0A1J4MNA7</accession>
<comment type="subcellular location">
    <subcellularLocation>
        <location evidence="2">Nucleus</location>
    </subcellularLocation>
</comment>
<evidence type="ECO:0000256" key="6">
    <source>
        <dbReference type="ARBA" id="ARBA00022801"/>
    </source>
</evidence>
<dbReference type="GO" id="GO:0016579">
    <property type="term" value="P:protein deubiquitination"/>
    <property type="evidence" value="ECO:0007669"/>
    <property type="project" value="InterPro"/>
</dbReference>
<keyword evidence="6 11" id="KW-0378">Hydrolase</keyword>
<dbReference type="OrthoDB" id="10063692at2759"/>
<dbReference type="VEuPathDB" id="CryptoDB:cand_031080"/>
<dbReference type="EMBL" id="LRBS01000086">
    <property type="protein sequence ID" value="OII75678.1"/>
    <property type="molecule type" value="Genomic_DNA"/>
</dbReference>
<dbReference type="InterPro" id="IPR029071">
    <property type="entry name" value="Ubiquitin-like_domsf"/>
</dbReference>
<name>A0A1J4MNA7_9CRYT</name>
<evidence type="ECO:0000259" key="13">
    <source>
        <dbReference type="PROSITE" id="PS50957"/>
    </source>
</evidence>
<gene>
    <name evidence="14" type="ORF">cand_031080</name>
</gene>
<dbReference type="SUPFAM" id="SSF54236">
    <property type="entry name" value="Ubiquitin-like"/>
    <property type="match status" value="1"/>
</dbReference>
<keyword evidence="7" id="KW-0788">Thiol protease</keyword>
<evidence type="ECO:0000313" key="14">
    <source>
        <dbReference type="EMBL" id="OII75678.1"/>
    </source>
</evidence>
<dbReference type="AlphaFoldDB" id="A0A1J4MNA7"/>
<dbReference type="SMART" id="SM01246">
    <property type="entry name" value="Josephin"/>
    <property type="match status" value="1"/>
</dbReference>
<dbReference type="Gene3D" id="1.10.287.10">
    <property type="entry name" value="S15/NS1, RNA-binding"/>
    <property type="match status" value="1"/>
</dbReference>
<dbReference type="PROSITE" id="PS50957">
    <property type="entry name" value="JOSEPHIN"/>
    <property type="match status" value="1"/>
</dbReference>
<comment type="caution">
    <text evidence="14">The sequence shown here is derived from an EMBL/GenBank/DDBJ whole genome shotgun (WGS) entry which is preliminary data.</text>
</comment>
<keyword evidence="9" id="KW-0804">Transcription</keyword>
<keyword evidence="4" id="KW-0645">Protease</keyword>
<feature type="active site" evidence="11">
    <location>
        <position position="119"/>
    </location>
</feature>
<feature type="domain" description="Josephin" evidence="13">
    <location>
        <begin position="10"/>
        <end position="180"/>
    </location>
</feature>
<evidence type="ECO:0000256" key="1">
    <source>
        <dbReference type="ARBA" id="ARBA00000707"/>
    </source>
</evidence>
<keyword evidence="10" id="KW-0539">Nucleus</keyword>
<keyword evidence="5" id="KW-0833">Ubl conjugation pathway</keyword>
<dbReference type="Pfam" id="PF02099">
    <property type="entry name" value="Josephin"/>
    <property type="match status" value="1"/>
</dbReference>
<dbReference type="GO" id="GO:0006508">
    <property type="term" value="P:proteolysis"/>
    <property type="evidence" value="ECO:0007669"/>
    <property type="project" value="UniProtKB-KW"/>
</dbReference>